<sequence>MRASVDDETSTVMVSLPTSCLDAPEWVRVRVGAYAAESTAADPTDLEILADDAHRRGDVRKAGVTLGPKVRRG</sequence>
<dbReference type="EMBL" id="SDWS01000001">
    <property type="protein sequence ID" value="RYB96066.1"/>
    <property type="molecule type" value="Genomic_DNA"/>
</dbReference>
<accession>A0A4Q2S435</accession>
<dbReference type="RefSeq" id="WP_129473019.1">
    <property type="nucleotide sequence ID" value="NZ_SDWS01000001.1"/>
</dbReference>
<proteinExistence type="predicted"/>
<dbReference type="Proteomes" id="UP000291838">
    <property type="component" value="Unassembled WGS sequence"/>
</dbReference>
<evidence type="ECO:0000313" key="2">
    <source>
        <dbReference type="Proteomes" id="UP000291838"/>
    </source>
</evidence>
<evidence type="ECO:0000313" key="1">
    <source>
        <dbReference type="EMBL" id="RYB96066.1"/>
    </source>
</evidence>
<dbReference type="AlphaFoldDB" id="A0A4Q2S435"/>
<dbReference type="OrthoDB" id="3790986at2"/>
<keyword evidence="2" id="KW-1185">Reference proteome</keyword>
<reference evidence="1 2" key="1">
    <citation type="submission" date="2019-01" db="EMBL/GenBank/DDBJ databases">
        <title>Novel species of Nocardioides.</title>
        <authorList>
            <person name="Liu Q."/>
            <person name="Xin Y.-H."/>
        </authorList>
    </citation>
    <scope>NUCLEOTIDE SEQUENCE [LARGE SCALE GENOMIC DNA]</scope>
    <source>
        <strain evidence="1 2">HLT3-15</strain>
    </source>
</reference>
<organism evidence="1 2">
    <name type="scientific">Nocardioides glacieisoli</name>
    <dbReference type="NCBI Taxonomy" id="1168730"/>
    <lineage>
        <taxon>Bacteria</taxon>
        <taxon>Bacillati</taxon>
        <taxon>Actinomycetota</taxon>
        <taxon>Actinomycetes</taxon>
        <taxon>Propionibacteriales</taxon>
        <taxon>Nocardioidaceae</taxon>
        <taxon>Nocardioides</taxon>
    </lineage>
</organism>
<gene>
    <name evidence="1" type="ORF">EUA06_00260</name>
</gene>
<name>A0A4Q2S435_9ACTN</name>
<comment type="caution">
    <text evidence="1">The sequence shown here is derived from an EMBL/GenBank/DDBJ whole genome shotgun (WGS) entry which is preliminary data.</text>
</comment>
<protein>
    <submittedName>
        <fullName evidence="1">Uncharacterized protein</fullName>
    </submittedName>
</protein>